<dbReference type="InterPro" id="IPR027417">
    <property type="entry name" value="P-loop_NTPase"/>
</dbReference>
<name>A0ABY8UNX9_TETOB</name>
<organism evidence="1 2">
    <name type="scientific">Tetradesmus obliquus</name>
    <name type="common">Green alga</name>
    <name type="synonym">Acutodesmus obliquus</name>
    <dbReference type="NCBI Taxonomy" id="3088"/>
    <lineage>
        <taxon>Eukaryota</taxon>
        <taxon>Viridiplantae</taxon>
        <taxon>Chlorophyta</taxon>
        <taxon>core chlorophytes</taxon>
        <taxon>Chlorophyceae</taxon>
        <taxon>CS clade</taxon>
        <taxon>Sphaeropleales</taxon>
        <taxon>Scenedesmaceae</taxon>
        <taxon>Tetradesmus</taxon>
    </lineage>
</organism>
<dbReference type="Gene3D" id="3.40.50.300">
    <property type="entry name" value="P-loop containing nucleotide triphosphate hydrolases"/>
    <property type="match status" value="1"/>
</dbReference>
<evidence type="ECO:0000313" key="2">
    <source>
        <dbReference type="Proteomes" id="UP001244341"/>
    </source>
</evidence>
<gene>
    <name evidence="1" type="ORF">OEZ85_000044</name>
</gene>
<protein>
    <recommendedName>
        <fullName evidence="3">AAA+ ATPase domain-containing protein</fullName>
    </recommendedName>
</protein>
<dbReference type="Proteomes" id="UP001244341">
    <property type="component" value="Chromosome 16b"/>
</dbReference>
<accession>A0ABY8UNX9</accession>
<keyword evidence="2" id="KW-1185">Reference proteome</keyword>
<dbReference type="Pfam" id="PF13245">
    <property type="entry name" value="AAA_19"/>
    <property type="match status" value="1"/>
</dbReference>
<sequence>MAPNDNLLASVSKAIRENISKLPKGKYNKFVRSVMAALEKVAGKSVSAKKSKRAATRFIVKSVGARFLGSIIFAAMVTDTEHGRTPKVQTNEKTYLIDWPGSNEFPTQEELDDAVKRFIDNLLMNSNILDAKEITSRREVNIHERRATSGSIKRAARDFQAIPISGMSEYPDSGKGKCVVDALVFWYGEASGLKRMMSCDMYVVAALLGYFDAGRANISFADMDAVVSMFSEEIAQALQRGFTVKDIMAFAEAAGIHAVALNEDTQILTQHSPERSHRLHPFVFHIRNNHIYPNFNPEVYNSVTRRGASLVNRIKTAARASTATAAAKQRKTVNVIPVEDMSMTSADVWTFIFNKAEKRGCLPEITLSPDGAPAVARFYTDDTRTKVDDYMFNQDYRVVQLIASRLGIEEEHNDTPMPYDGTPVDELKNGLYLTETEDRTIVTGNGIYDRERLQYAQQQEIKFEIKAMAIPSSSAPKDAFHDYQHAVIAACYTGNLPDGITPQAMQAVMKKLLVMPIGNLGRVDEKKFTKIHISENRSDAWDYINEAIASGSYDRPKYSELNHKGRTFYVYGMIEVQELAEHNAAMYLQILNQAALCTHKAYEGIGGVLKGVKVDSFIVRNPVHRPSADLNEQADLIDVSRVQDVSNDPSVNTHVREELRHWGKVKTEAVPFNAGDFHDCALDTDFEYLPTQWVDHLDIFDSSDAAEQILKLDNPRALIIGPAGFGKTYVAKMICEHYSGPQYPGGPIMLAPTHAASNNLEGVTIHRFVGANIYTQTIGRRNLTKYLRQASALIVDEITMCGEYLWFCLSLINQIRPDMPVYLFGGPGQLSPVESTKHAGYDYMEHPTLKALAGNNRITLTVNHRTNDPRLQDLNARLLDKQSPVSPAAAMVKSLPTHDAAEDVQMHIAMTNAMVFHINDTCMQKYKPASAVEVPADCEDSRTQKVWLYVGMPVYSCVTLNKKGGKENAAHLKTLTVIQQLRAKVEIQNNEFHVITRVDVGKGTFSTQSKRTDLEKTWQITDFHKYFRPAY</sequence>
<proteinExistence type="predicted"/>
<dbReference type="EMBL" id="CP126223">
    <property type="protein sequence ID" value="WIA23274.1"/>
    <property type="molecule type" value="Genomic_DNA"/>
</dbReference>
<evidence type="ECO:0000313" key="1">
    <source>
        <dbReference type="EMBL" id="WIA23274.1"/>
    </source>
</evidence>
<reference evidence="1 2" key="1">
    <citation type="submission" date="2023-05" db="EMBL/GenBank/DDBJ databases">
        <title>A 100% complete, gapless, phased diploid assembly of the Scenedesmus obliquus UTEX 3031 genome.</title>
        <authorList>
            <person name="Biondi T.C."/>
            <person name="Hanschen E.R."/>
            <person name="Kwon T."/>
            <person name="Eng W."/>
            <person name="Kruse C.P.S."/>
            <person name="Koehler S.I."/>
            <person name="Kunde Y."/>
            <person name="Gleasner C.D."/>
            <person name="You Mak K.T."/>
            <person name="Polle J."/>
            <person name="Hovde B.T."/>
            <person name="Starkenburg S.R."/>
        </authorList>
    </citation>
    <scope>NUCLEOTIDE SEQUENCE [LARGE SCALE GENOMIC DNA]</scope>
    <source>
        <strain evidence="1 2">DOE0152z</strain>
    </source>
</reference>
<evidence type="ECO:0008006" key="3">
    <source>
        <dbReference type="Google" id="ProtNLM"/>
    </source>
</evidence>
<dbReference type="SUPFAM" id="SSF52540">
    <property type="entry name" value="P-loop containing nucleoside triphosphate hydrolases"/>
    <property type="match status" value="1"/>
</dbReference>